<evidence type="ECO:0000256" key="1">
    <source>
        <dbReference type="SAM" id="SignalP"/>
    </source>
</evidence>
<name>A0A2M3ZTT9_9DIPT</name>
<protein>
    <submittedName>
        <fullName evidence="2">Putative secreted peptide</fullName>
    </submittedName>
</protein>
<dbReference type="EMBL" id="GGFM01011109">
    <property type="protein sequence ID" value="MBW31860.1"/>
    <property type="molecule type" value="Transcribed_RNA"/>
</dbReference>
<feature type="signal peptide" evidence="1">
    <location>
        <begin position="1"/>
        <end position="23"/>
    </location>
</feature>
<organism evidence="2">
    <name type="scientific">Anopheles braziliensis</name>
    <dbReference type="NCBI Taxonomy" id="58242"/>
    <lineage>
        <taxon>Eukaryota</taxon>
        <taxon>Metazoa</taxon>
        <taxon>Ecdysozoa</taxon>
        <taxon>Arthropoda</taxon>
        <taxon>Hexapoda</taxon>
        <taxon>Insecta</taxon>
        <taxon>Pterygota</taxon>
        <taxon>Neoptera</taxon>
        <taxon>Endopterygota</taxon>
        <taxon>Diptera</taxon>
        <taxon>Nematocera</taxon>
        <taxon>Culicoidea</taxon>
        <taxon>Culicidae</taxon>
        <taxon>Anophelinae</taxon>
        <taxon>Anopheles</taxon>
    </lineage>
</organism>
<feature type="chain" id="PRO_5014785624" evidence="1">
    <location>
        <begin position="24"/>
        <end position="111"/>
    </location>
</feature>
<accession>A0A2M3ZTT9</accession>
<sequence>MKLAELWPTLCCIVILIITSARAKVTQPQQLRSDSQEIGTTHDSALISPIGLTKTAVIHDITRWQVGCQRRAPRNQRSLRYVVRVRHRQLRGLCESPSPYTHTQTVIVKIR</sequence>
<keyword evidence="1" id="KW-0732">Signal</keyword>
<evidence type="ECO:0000313" key="2">
    <source>
        <dbReference type="EMBL" id="MBW31860.1"/>
    </source>
</evidence>
<proteinExistence type="predicted"/>
<dbReference type="AlphaFoldDB" id="A0A2M3ZTT9"/>
<reference evidence="2" key="1">
    <citation type="submission" date="2018-01" db="EMBL/GenBank/DDBJ databases">
        <title>An insight into the sialome of Amazonian anophelines.</title>
        <authorList>
            <person name="Ribeiro J.M."/>
            <person name="Scarpassa V."/>
            <person name="Calvo E."/>
        </authorList>
    </citation>
    <scope>NUCLEOTIDE SEQUENCE</scope>
    <source>
        <tissue evidence="2">Salivary glands</tissue>
    </source>
</reference>